<evidence type="ECO:0000313" key="6">
    <source>
        <dbReference type="Proteomes" id="UP000215902"/>
    </source>
</evidence>
<dbReference type="PROSITE" id="PS50194">
    <property type="entry name" value="FILAMIN_REPEAT"/>
    <property type="match status" value="2"/>
</dbReference>
<dbReference type="OrthoDB" id="18740at2759"/>
<dbReference type="SUPFAM" id="SSF81296">
    <property type="entry name" value="E set domains"/>
    <property type="match status" value="3"/>
</dbReference>
<dbReference type="InterPro" id="IPR017868">
    <property type="entry name" value="Filamin/ABP280_repeat-like"/>
</dbReference>
<gene>
    <name evidence="5" type="ORF">BOX15_Mlig033128g3</name>
</gene>
<keyword evidence="6" id="KW-1185">Reference proteome</keyword>
<accession>A0A267FTT7</accession>
<dbReference type="PANTHER" id="PTHR38537">
    <property type="entry name" value="JITTERBUG, ISOFORM N"/>
    <property type="match status" value="1"/>
</dbReference>
<organism evidence="5 6">
    <name type="scientific">Macrostomum lignano</name>
    <dbReference type="NCBI Taxonomy" id="282301"/>
    <lineage>
        <taxon>Eukaryota</taxon>
        <taxon>Metazoa</taxon>
        <taxon>Spiralia</taxon>
        <taxon>Lophotrochozoa</taxon>
        <taxon>Platyhelminthes</taxon>
        <taxon>Rhabditophora</taxon>
        <taxon>Macrostomorpha</taxon>
        <taxon>Macrostomida</taxon>
        <taxon>Macrostomidae</taxon>
        <taxon>Macrostomum</taxon>
    </lineage>
</organism>
<reference evidence="5 6" key="1">
    <citation type="submission" date="2017-06" db="EMBL/GenBank/DDBJ databases">
        <title>A platform for efficient transgenesis in Macrostomum lignano, a flatworm model organism for stem cell research.</title>
        <authorList>
            <person name="Berezikov E."/>
        </authorList>
    </citation>
    <scope>NUCLEOTIDE SEQUENCE [LARGE SCALE GENOMIC DNA]</scope>
    <source>
        <strain evidence="5">DV1</strain>
        <tissue evidence="5">Whole organism</tissue>
    </source>
</reference>
<name>A0A267FTT7_9PLAT</name>
<feature type="repeat" description="Filamin" evidence="3">
    <location>
        <begin position="56"/>
        <end position="149"/>
    </location>
</feature>
<dbReference type="SMART" id="SM00557">
    <property type="entry name" value="IG_FLMN"/>
    <property type="match status" value="1"/>
</dbReference>
<proteinExistence type="inferred from homology"/>
<dbReference type="InterPro" id="IPR044801">
    <property type="entry name" value="Filamin"/>
</dbReference>
<keyword evidence="2" id="KW-0677">Repeat</keyword>
<dbReference type="Pfam" id="PF00630">
    <property type="entry name" value="Filamin"/>
    <property type="match status" value="2"/>
</dbReference>
<dbReference type="InterPro" id="IPR001298">
    <property type="entry name" value="Filamin/ABP280_rpt"/>
</dbReference>
<evidence type="ECO:0000313" key="5">
    <source>
        <dbReference type="EMBL" id="PAA77156.1"/>
    </source>
</evidence>
<dbReference type="PANTHER" id="PTHR38537:SF16">
    <property type="entry name" value="CALPONIN-HOMOLOGY (CH) DOMAIN-CONTAINING PROTEIN"/>
    <property type="match status" value="1"/>
</dbReference>
<dbReference type="Gene3D" id="2.60.40.10">
    <property type="entry name" value="Immunoglobulins"/>
    <property type="match status" value="2"/>
</dbReference>
<dbReference type="Proteomes" id="UP000215902">
    <property type="component" value="Unassembled WGS sequence"/>
</dbReference>
<dbReference type="InterPro" id="IPR013783">
    <property type="entry name" value="Ig-like_fold"/>
</dbReference>
<protein>
    <submittedName>
        <fullName evidence="5">Uncharacterized protein</fullName>
    </submittedName>
</protein>
<evidence type="ECO:0000256" key="1">
    <source>
        <dbReference type="ARBA" id="ARBA00009238"/>
    </source>
</evidence>
<evidence type="ECO:0000256" key="2">
    <source>
        <dbReference type="ARBA" id="ARBA00022737"/>
    </source>
</evidence>
<dbReference type="AlphaFoldDB" id="A0A267FTT7"/>
<sequence length="243" mass="26559">MTSAESSGGQVEVQCRSIGDDKYKCTYTPHKPGAYLLHINWVDRPLRGSPFTVQVLGQSEANRIVCSGEGLRQGVIGQEIKATIDTRRAGPGDLTARCHGPNKPAFCELFDHQDCAYTLSVRPQEPGKHVLVIEYNGEQVPGSPFSLRVSPAPDASKVRVFGPGIEHGVIDSFESRFVCETKGREPGSSPSGFEDREAPSTWRWSVSTRKTAPSCATTIRARPESTRFTFAGQELTSPVHPSW</sequence>
<dbReference type="STRING" id="282301.A0A267FTT7"/>
<evidence type="ECO:0000256" key="3">
    <source>
        <dbReference type="PROSITE-ProRule" id="PRU00087"/>
    </source>
</evidence>
<dbReference type="EMBL" id="NIVC01000761">
    <property type="protein sequence ID" value="PAA77156.1"/>
    <property type="molecule type" value="Genomic_DNA"/>
</dbReference>
<comment type="caution">
    <text evidence="5">The sequence shown here is derived from an EMBL/GenBank/DDBJ whole genome shotgun (WGS) entry which is preliminary data.</text>
</comment>
<dbReference type="GO" id="GO:0030036">
    <property type="term" value="P:actin cytoskeleton organization"/>
    <property type="evidence" value="ECO:0007669"/>
    <property type="project" value="InterPro"/>
</dbReference>
<evidence type="ECO:0000256" key="4">
    <source>
        <dbReference type="SAM" id="MobiDB-lite"/>
    </source>
</evidence>
<dbReference type="GO" id="GO:0051015">
    <property type="term" value="F:actin filament binding"/>
    <property type="evidence" value="ECO:0007669"/>
    <property type="project" value="InterPro"/>
</dbReference>
<feature type="repeat" description="Filamin" evidence="3">
    <location>
        <begin position="1"/>
        <end position="55"/>
    </location>
</feature>
<comment type="similarity">
    <text evidence="1">Belongs to the filamin family.</text>
</comment>
<dbReference type="InterPro" id="IPR014756">
    <property type="entry name" value="Ig_E-set"/>
</dbReference>
<feature type="region of interest" description="Disordered" evidence="4">
    <location>
        <begin position="181"/>
        <end position="200"/>
    </location>
</feature>